<dbReference type="EMBL" id="CM023481">
    <property type="protein sequence ID" value="KAH6947436.1"/>
    <property type="molecule type" value="Genomic_DNA"/>
</dbReference>
<protein>
    <submittedName>
        <fullName evidence="1">Uncharacterized protein</fullName>
    </submittedName>
</protein>
<evidence type="ECO:0000313" key="1">
    <source>
        <dbReference type="EMBL" id="KAH6947436.1"/>
    </source>
</evidence>
<reference evidence="1" key="1">
    <citation type="submission" date="2020-05" db="EMBL/GenBank/DDBJ databases">
        <title>Large-scale comparative analyses of tick genomes elucidate their genetic diversity and vector capacities.</title>
        <authorList>
            <person name="Jia N."/>
            <person name="Wang J."/>
            <person name="Shi W."/>
            <person name="Du L."/>
            <person name="Sun Y."/>
            <person name="Zhan W."/>
            <person name="Jiang J."/>
            <person name="Wang Q."/>
            <person name="Zhang B."/>
            <person name="Ji P."/>
            <person name="Sakyi L.B."/>
            <person name="Cui X."/>
            <person name="Yuan T."/>
            <person name="Jiang B."/>
            <person name="Yang W."/>
            <person name="Lam T.T.-Y."/>
            <person name="Chang Q."/>
            <person name="Ding S."/>
            <person name="Wang X."/>
            <person name="Zhu J."/>
            <person name="Ruan X."/>
            <person name="Zhao L."/>
            <person name="Wei J."/>
            <person name="Que T."/>
            <person name="Du C."/>
            <person name="Cheng J."/>
            <person name="Dai P."/>
            <person name="Han X."/>
            <person name="Huang E."/>
            <person name="Gao Y."/>
            <person name="Liu J."/>
            <person name="Shao H."/>
            <person name="Ye R."/>
            <person name="Li L."/>
            <person name="Wei W."/>
            <person name="Wang X."/>
            <person name="Wang C."/>
            <person name="Yang T."/>
            <person name="Huo Q."/>
            <person name="Li W."/>
            <person name="Guo W."/>
            <person name="Chen H."/>
            <person name="Zhou L."/>
            <person name="Ni X."/>
            <person name="Tian J."/>
            <person name="Zhou Y."/>
            <person name="Sheng Y."/>
            <person name="Liu T."/>
            <person name="Pan Y."/>
            <person name="Xia L."/>
            <person name="Li J."/>
            <person name="Zhao F."/>
            <person name="Cao W."/>
        </authorList>
    </citation>
    <scope>NUCLEOTIDE SEQUENCE</scope>
    <source>
        <strain evidence="1">Hyas-2018</strain>
    </source>
</reference>
<gene>
    <name evidence="1" type="ORF">HPB50_018923</name>
</gene>
<comment type="caution">
    <text evidence="1">The sequence shown here is derived from an EMBL/GenBank/DDBJ whole genome shotgun (WGS) entry which is preliminary data.</text>
</comment>
<accession>A0ACB7TMV9</accession>
<name>A0ACB7TMV9_HYAAI</name>
<sequence>MLLSEPRAPVGMLWAPEDGLNIEASIVPENATLSDYVNADADVVVHKELSNAEILESVRAATNSSGDEVVLGVATMPRPVTASQVMDSLDIIRSFLAAHDNNVAMHLLTECRVLAARATSLDLSRPWKAGLPLWLSLLGTSLCDASSGASHPPQFLSDPNMPGRRVSAALTVTLSASLPYEGIATINTTARLWIHEYSYKQAAAQEPQQDVVHPVDETVTCAMMTDEIVTVTAIAVGILTKIEDLMTVTRTVHLIGAQIETKKGCKSVIEC</sequence>
<organism evidence="1 2">
    <name type="scientific">Hyalomma asiaticum</name>
    <name type="common">Tick</name>
    <dbReference type="NCBI Taxonomy" id="266040"/>
    <lineage>
        <taxon>Eukaryota</taxon>
        <taxon>Metazoa</taxon>
        <taxon>Ecdysozoa</taxon>
        <taxon>Arthropoda</taxon>
        <taxon>Chelicerata</taxon>
        <taxon>Arachnida</taxon>
        <taxon>Acari</taxon>
        <taxon>Parasitiformes</taxon>
        <taxon>Ixodida</taxon>
        <taxon>Ixodoidea</taxon>
        <taxon>Ixodidae</taxon>
        <taxon>Hyalomminae</taxon>
        <taxon>Hyalomma</taxon>
    </lineage>
</organism>
<evidence type="ECO:0000313" key="2">
    <source>
        <dbReference type="Proteomes" id="UP000821845"/>
    </source>
</evidence>
<dbReference type="Proteomes" id="UP000821845">
    <property type="component" value="Chromosome 1"/>
</dbReference>
<proteinExistence type="predicted"/>
<keyword evidence="2" id="KW-1185">Reference proteome</keyword>